<reference evidence="2" key="1">
    <citation type="journal article" date="2013" name="G3 (Bethesda)">
        <title>Comparative genomics of a plant-pathogenic fungus, Pyrenophora tritici-repentis, reveals transduplication and the impact of repeat elements on pathogenicity and population divergence.</title>
        <authorList>
            <person name="Manning V.A."/>
            <person name="Pandelova I."/>
            <person name="Dhillon B."/>
            <person name="Wilhelm L.J."/>
            <person name="Goodwin S.B."/>
            <person name="Berlin A.M."/>
            <person name="Figueroa M."/>
            <person name="Freitag M."/>
            <person name="Hane J.K."/>
            <person name="Henrissat B."/>
            <person name="Holman W.H."/>
            <person name="Kodira C.D."/>
            <person name="Martin J."/>
            <person name="Oliver R.P."/>
            <person name="Robbertse B."/>
            <person name="Schackwitz W."/>
            <person name="Schwartz D.C."/>
            <person name="Spatafora J.W."/>
            <person name="Turgeon B.G."/>
            <person name="Yandava C."/>
            <person name="Young S."/>
            <person name="Zhou S."/>
            <person name="Zeng Q."/>
            <person name="Grigoriev I.V."/>
            <person name="Ma L.-J."/>
            <person name="Ciuffetti L.M."/>
        </authorList>
    </citation>
    <scope>NUCLEOTIDE SEQUENCE [LARGE SCALE GENOMIC DNA]</scope>
    <source>
        <strain evidence="2">Pt-1C-BFP</strain>
    </source>
</reference>
<gene>
    <name evidence="1" type="ORF">PTRG_00936</name>
</gene>
<dbReference type="HOGENOM" id="CLU_1741490_0_0_1"/>
<dbReference type="EMBL" id="DS231615">
    <property type="protein sequence ID" value="EDU40374.1"/>
    <property type="molecule type" value="Genomic_DNA"/>
</dbReference>
<protein>
    <submittedName>
        <fullName evidence="1">Uncharacterized protein</fullName>
    </submittedName>
</protein>
<accession>B2VU12</accession>
<dbReference type="AlphaFoldDB" id="B2VU12"/>
<dbReference type="InParanoid" id="B2VU12"/>
<evidence type="ECO:0000313" key="1">
    <source>
        <dbReference type="EMBL" id="EDU40374.1"/>
    </source>
</evidence>
<dbReference type="Proteomes" id="UP000001471">
    <property type="component" value="Unassembled WGS sequence"/>
</dbReference>
<organism evidence="1 2">
    <name type="scientific">Pyrenophora tritici-repentis (strain Pt-1C-BFP)</name>
    <name type="common">Wheat tan spot fungus</name>
    <name type="synonym">Drechslera tritici-repentis</name>
    <dbReference type="NCBI Taxonomy" id="426418"/>
    <lineage>
        <taxon>Eukaryota</taxon>
        <taxon>Fungi</taxon>
        <taxon>Dikarya</taxon>
        <taxon>Ascomycota</taxon>
        <taxon>Pezizomycotina</taxon>
        <taxon>Dothideomycetes</taxon>
        <taxon>Pleosporomycetidae</taxon>
        <taxon>Pleosporales</taxon>
        <taxon>Pleosporineae</taxon>
        <taxon>Pleosporaceae</taxon>
        <taxon>Pyrenophora</taxon>
    </lineage>
</organism>
<name>B2VU12_PYRTR</name>
<sequence length="150" mass="16577">MARPASYSPAAGLNRYTGHNQCCGIAYRYSFLWCTRMGVCQASWQQSGNRRSRPWTFSTIIMQLKADFPYRGSRGTRSAAATPICVTAPNTHTSSPPHSIQEIQESCPVALLLKAAWVMDTTCVVVQKKSLRSTPEHLRSHDSSPMAVEA</sequence>
<proteinExistence type="predicted"/>
<evidence type="ECO:0000313" key="2">
    <source>
        <dbReference type="Proteomes" id="UP000001471"/>
    </source>
</evidence>